<sequence>MHQKGLLTYALNLIGNLVYIDEVDTGQLCNCYCPSCKEKLVAKNGGMKRVHHFAHASGVDCENAYETMLHQLAKLRVQEAFLSKEVFNVGFEYRSYCPHVKTCAFVRYGNCYISTHKRFNLKEFYDSYEQEIQYDSINRRSDLKIFSSKKPQLAPIYIEFFVTHASDVSKLHNGGKIIEVKIESENDIQRIVDDGFIESSKCDSRLLEGIESENISETTFWGFKSEDYDAKNITQEIEFSRYILYASGKSQCYQDTSLCKNIAKVRKQSLLEICIHTPVAFGVYEMVKYQGYKRFGIKNCLYCKNFVDSYDGSGKLCRLYKYLGIDRFEQHDTARAKSCPSFLINQDEMNRELEHFDSLNNREYTELE</sequence>
<protein>
    <submittedName>
        <fullName evidence="2">Competence CoiA-like family protein</fullName>
    </submittedName>
</protein>
<feature type="domain" description="Competence protein CoiA-like N-terminal" evidence="1">
    <location>
        <begin position="30"/>
        <end position="62"/>
    </location>
</feature>
<organism evidence="2 3">
    <name type="scientific">Phocaeicola vulgatus str. 3975 RP4</name>
    <dbReference type="NCBI Taxonomy" id="1339352"/>
    <lineage>
        <taxon>Bacteria</taxon>
        <taxon>Pseudomonadati</taxon>
        <taxon>Bacteroidota</taxon>
        <taxon>Bacteroidia</taxon>
        <taxon>Bacteroidales</taxon>
        <taxon>Bacteroidaceae</taxon>
        <taxon>Phocaeicola</taxon>
    </lineage>
</organism>
<gene>
    <name evidence="2" type="ORF">M099_0660</name>
</gene>
<dbReference type="Pfam" id="PF25164">
    <property type="entry name" value="CoiA_N"/>
    <property type="match status" value="1"/>
</dbReference>
<comment type="caution">
    <text evidence="2">The sequence shown here is derived from an EMBL/GenBank/DDBJ whole genome shotgun (WGS) entry which is preliminary data.</text>
</comment>
<dbReference type="Proteomes" id="UP000027661">
    <property type="component" value="Unassembled WGS sequence"/>
</dbReference>
<proteinExistence type="predicted"/>
<evidence type="ECO:0000313" key="3">
    <source>
        <dbReference type="Proteomes" id="UP000027661"/>
    </source>
</evidence>
<dbReference type="InterPro" id="IPR057253">
    <property type="entry name" value="CoiA-like_N"/>
</dbReference>
<evidence type="ECO:0000313" key="2">
    <source>
        <dbReference type="EMBL" id="KDS56162.1"/>
    </source>
</evidence>
<name>A0A069SVP6_PHOVU</name>
<evidence type="ECO:0000259" key="1">
    <source>
        <dbReference type="Pfam" id="PF25164"/>
    </source>
</evidence>
<dbReference type="PATRIC" id="fig|1339352.3.peg.634"/>
<accession>A0A069SVP6</accession>
<dbReference type="EMBL" id="JNHM01000010">
    <property type="protein sequence ID" value="KDS56162.1"/>
    <property type="molecule type" value="Genomic_DNA"/>
</dbReference>
<dbReference type="AlphaFoldDB" id="A0A069SVP6"/>
<dbReference type="RefSeq" id="WP_032952428.1">
    <property type="nucleotide sequence ID" value="NZ_JNHM01000010.1"/>
</dbReference>
<reference evidence="2 3" key="1">
    <citation type="submission" date="2014-04" db="EMBL/GenBank/DDBJ databases">
        <authorList>
            <person name="Sears C."/>
            <person name="Carroll K."/>
            <person name="Sack B.R."/>
            <person name="Qadri F."/>
            <person name="Myers L.L."/>
            <person name="Chung G.-T."/>
            <person name="Escheverria P."/>
            <person name="Fraser C.M."/>
            <person name="Sadzewicz L."/>
            <person name="Shefchek K.A."/>
            <person name="Tallon L."/>
            <person name="Das S.P."/>
            <person name="Daugherty S."/>
            <person name="Mongodin E.F."/>
        </authorList>
    </citation>
    <scope>NUCLEOTIDE SEQUENCE [LARGE SCALE GENOMIC DNA]</scope>
    <source>
        <strain evidence="2 3">3975 RP4</strain>
    </source>
</reference>